<dbReference type="GO" id="GO:0007165">
    <property type="term" value="P:signal transduction"/>
    <property type="evidence" value="ECO:0007669"/>
    <property type="project" value="TreeGrafter"/>
</dbReference>
<dbReference type="InterPro" id="IPR017441">
    <property type="entry name" value="Protein_kinase_ATP_BS"/>
</dbReference>
<name>A0AA85FMD8_9TREM</name>
<keyword evidence="2" id="KW-0723">Serine/threonine-protein kinase</keyword>
<dbReference type="FunFam" id="1.10.510.10:FF:000624">
    <property type="entry name" value="Mitogen-activated protein kinase"/>
    <property type="match status" value="1"/>
</dbReference>
<feature type="domain" description="Protein kinase" evidence="9">
    <location>
        <begin position="13"/>
        <end position="304"/>
    </location>
</feature>
<dbReference type="GO" id="GO:0010389">
    <property type="term" value="P:regulation of G2/M transition of mitotic cell cycle"/>
    <property type="evidence" value="ECO:0007669"/>
    <property type="project" value="TreeGrafter"/>
</dbReference>
<dbReference type="GO" id="GO:0000082">
    <property type="term" value="P:G1/S transition of mitotic cell cycle"/>
    <property type="evidence" value="ECO:0007669"/>
    <property type="project" value="TreeGrafter"/>
</dbReference>
<organism evidence="10 11">
    <name type="scientific">Schistosoma rodhaini</name>
    <dbReference type="NCBI Taxonomy" id="6188"/>
    <lineage>
        <taxon>Eukaryota</taxon>
        <taxon>Metazoa</taxon>
        <taxon>Spiralia</taxon>
        <taxon>Lophotrochozoa</taxon>
        <taxon>Platyhelminthes</taxon>
        <taxon>Trematoda</taxon>
        <taxon>Digenea</taxon>
        <taxon>Strigeidida</taxon>
        <taxon>Schistosomatoidea</taxon>
        <taxon>Schistosomatidae</taxon>
        <taxon>Schistosoma</taxon>
    </lineage>
</organism>
<dbReference type="InterPro" id="IPR011009">
    <property type="entry name" value="Kinase-like_dom_sf"/>
</dbReference>
<dbReference type="PANTHER" id="PTHR24056">
    <property type="entry name" value="CELL DIVISION PROTEIN KINASE"/>
    <property type="match status" value="1"/>
</dbReference>
<evidence type="ECO:0000256" key="8">
    <source>
        <dbReference type="SAM" id="MobiDB-lite"/>
    </source>
</evidence>
<dbReference type="InterPro" id="IPR000719">
    <property type="entry name" value="Prot_kinase_dom"/>
</dbReference>
<dbReference type="GO" id="GO:0005634">
    <property type="term" value="C:nucleus"/>
    <property type="evidence" value="ECO:0007669"/>
    <property type="project" value="TreeGrafter"/>
</dbReference>
<evidence type="ECO:0000256" key="6">
    <source>
        <dbReference type="ARBA" id="ARBA00022840"/>
    </source>
</evidence>
<feature type="compositionally biased region" description="Acidic residues" evidence="8">
    <location>
        <begin position="828"/>
        <end position="845"/>
    </location>
</feature>
<dbReference type="Pfam" id="PF00069">
    <property type="entry name" value="Pkinase"/>
    <property type="match status" value="1"/>
</dbReference>
<dbReference type="AlphaFoldDB" id="A0AA85FMD8"/>
<evidence type="ECO:0000256" key="1">
    <source>
        <dbReference type="ARBA" id="ARBA00006485"/>
    </source>
</evidence>
<keyword evidence="10" id="KW-1185">Reference proteome</keyword>
<dbReference type="GO" id="GO:0005524">
    <property type="term" value="F:ATP binding"/>
    <property type="evidence" value="ECO:0007669"/>
    <property type="project" value="UniProtKB-UniRule"/>
</dbReference>
<dbReference type="PROSITE" id="PS00108">
    <property type="entry name" value="PROTEIN_KINASE_ST"/>
    <property type="match status" value="1"/>
</dbReference>
<evidence type="ECO:0000259" key="9">
    <source>
        <dbReference type="PROSITE" id="PS50011"/>
    </source>
</evidence>
<feature type="binding site" evidence="7">
    <location>
        <position position="41"/>
    </location>
    <ligand>
        <name>ATP</name>
        <dbReference type="ChEBI" id="CHEBI:30616"/>
    </ligand>
</feature>
<feature type="compositionally biased region" description="Low complexity" evidence="8">
    <location>
        <begin position="893"/>
        <end position="913"/>
    </location>
</feature>
<dbReference type="PANTHER" id="PTHR24056:SF472">
    <property type="entry name" value="CYCLIN-DEPENDENT KINASE 4, ISOFORM A"/>
    <property type="match status" value="1"/>
</dbReference>
<protein>
    <recommendedName>
        <fullName evidence="9">Protein kinase domain-containing protein</fullName>
    </recommendedName>
</protein>
<feature type="region of interest" description="Disordered" evidence="8">
    <location>
        <begin position="827"/>
        <end position="852"/>
    </location>
</feature>
<dbReference type="Proteomes" id="UP000050792">
    <property type="component" value="Unassembled WGS sequence"/>
</dbReference>
<dbReference type="Gene3D" id="1.10.510.10">
    <property type="entry name" value="Transferase(Phosphotransferase) domain 1"/>
    <property type="match status" value="1"/>
</dbReference>
<reference evidence="10" key="1">
    <citation type="submission" date="2022-06" db="EMBL/GenBank/DDBJ databases">
        <authorList>
            <person name="Berger JAMES D."/>
            <person name="Berger JAMES D."/>
        </authorList>
    </citation>
    <scope>NUCLEOTIDE SEQUENCE [LARGE SCALE GENOMIC DNA]</scope>
</reference>
<dbReference type="InterPro" id="IPR050108">
    <property type="entry name" value="CDK"/>
</dbReference>
<dbReference type="PROSITE" id="PS00107">
    <property type="entry name" value="PROTEIN_KINASE_ATP"/>
    <property type="match status" value="1"/>
</dbReference>
<dbReference type="GO" id="GO:0010468">
    <property type="term" value="P:regulation of gene expression"/>
    <property type="evidence" value="ECO:0007669"/>
    <property type="project" value="TreeGrafter"/>
</dbReference>
<reference evidence="11" key="2">
    <citation type="submission" date="2023-11" db="UniProtKB">
        <authorList>
            <consortium name="WormBaseParasite"/>
        </authorList>
    </citation>
    <scope>IDENTIFICATION</scope>
</reference>
<evidence type="ECO:0000313" key="10">
    <source>
        <dbReference type="Proteomes" id="UP000050792"/>
    </source>
</evidence>
<feature type="region of interest" description="Disordered" evidence="8">
    <location>
        <begin position="893"/>
        <end position="940"/>
    </location>
</feature>
<feature type="region of interest" description="Disordered" evidence="8">
    <location>
        <begin position="452"/>
        <end position="481"/>
    </location>
</feature>
<feature type="compositionally biased region" description="Low complexity" evidence="8">
    <location>
        <begin position="920"/>
        <end position="935"/>
    </location>
</feature>
<keyword evidence="6 7" id="KW-0067">ATP-binding</keyword>
<comment type="similarity">
    <text evidence="1">Belongs to the protein kinase superfamily. CMGC Ser/Thr protein kinase family. CDC2/CDKX subfamily.</text>
</comment>
<evidence type="ECO:0000256" key="4">
    <source>
        <dbReference type="ARBA" id="ARBA00022741"/>
    </source>
</evidence>
<accession>A0AA85FMD8</accession>
<keyword evidence="3" id="KW-0808">Transferase</keyword>
<evidence type="ECO:0000256" key="2">
    <source>
        <dbReference type="ARBA" id="ARBA00022527"/>
    </source>
</evidence>
<dbReference type="GO" id="GO:0004693">
    <property type="term" value="F:cyclin-dependent protein serine/threonine kinase activity"/>
    <property type="evidence" value="ECO:0007669"/>
    <property type="project" value="TreeGrafter"/>
</dbReference>
<evidence type="ECO:0000256" key="7">
    <source>
        <dbReference type="PROSITE-ProRule" id="PRU10141"/>
    </source>
</evidence>
<dbReference type="PROSITE" id="PS50011">
    <property type="entry name" value="PROTEIN_KINASE_DOM"/>
    <property type="match status" value="1"/>
</dbReference>
<dbReference type="InterPro" id="IPR008271">
    <property type="entry name" value="Ser/Thr_kinase_AS"/>
</dbReference>
<dbReference type="SMART" id="SM00220">
    <property type="entry name" value="S_TKc"/>
    <property type="match status" value="1"/>
</dbReference>
<keyword evidence="4 7" id="KW-0547">Nucleotide-binding</keyword>
<sequence>MSSYDTFPFKSNYQVSNLLGSGAYGRVFKGTSLNGTTVALKEILIPTDDEGIPLSTLRELSVLKKVQSYNCPYLVQMLDISLKKQDTGISIYIVFEFVDCDLARFLSHHVPSTGLPPETIRNLSEQLLRGTDFLHSHRIIHRDLKPANILINRETLRLKITDFGLSRVLGWESSLTPIVVTLWYRSPEILIQSEYLSPCDIWAAGCIIAELFNLQAIFRADTELEMLKLIFRVIGFPAQNEWPALSYLKRSNFHFNSSGSKLRSCIKTNDKSALELLELMIQFNPKKRITAFDALSLPYFHPTVTSSTNTGGSVQNHIQHIETALYKPLLRSANASRSNGRQSRYSVNAIYPTQSCAAALSSYFQNNLPSAVNFRPCPVGGGGIDEVDGCVPLTNAQTVPHTLHSTFNHLANSALTDDQIISTSCSSDIDQHQRNLIISVVNNAINDTSSSVPLNNIDRNSTTPPRRPLTRQQTKSIRRHTQPTRTCLMENNYGVNSSQKIGYQKTCKNSIEILSDNTAVQKPNNTDPLNVTSHVVRQKKIARRRTVMGVVETANSSTKQIKKIETNNRNTKKSKEATPLTRTLMPSKVENSINYIDATLPYVSLNREEICNNKSIFTVTTTSGINVTTESNESKRKEITGKILQHNNDIDRFSENCQQFLSQHTADHHRYQHYSHQVRSSSRYSLGPTTSLSSNSILHSIYEHENSSDNSNHKKKMRETKLVGNNQQMLIKSTSHPPLTIELHDDDNNNENYCLSERSNSNKNISTTSETVTKTTITLCSPSKLPRVNDQFSSNTLVNTSLLQSTNHTKCVKSLTTHHFIKQGNINIDEEDTTDDEIDSDDIDENQPANTSLGINTAMTSLALVNSHSNSNSNSSQYKNTTTAATSTTTTTTILSNNNSSSNSTTNICNNSTNKKEIDNNPSISTSSTTAISNNDGESDNKIIPVSLSSSVTVQLTACSLDQFLFK</sequence>
<dbReference type="Gene3D" id="3.30.200.20">
    <property type="entry name" value="Phosphorylase Kinase, domain 1"/>
    <property type="match status" value="1"/>
</dbReference>
<dbReference type="GO" id="GO:0005737">
    <property type="term" value="C:cytoplasm"/>
    <property type="evidence" value="ECO:0007669"/>
    <property type="project" value="TreeGrafter"/>
</dbReference>
<feature type="compositionally biased region" description="Polar residues" evidence="8">
    <location>
        <begin position="452"/>
        <end position="475"/>
    </location>
</feature>
<keyword evidence="5" id="KW-0418">Kinase</keyword>
<dbReference type="GO" id="GO:0030332">
    <property type="term" value="F:cyclin binding"/>
    <property type="evidence" value="ECO:0007669"/>
    <property type="project" value="TreeGrafter"/>
</dbReference>
<evidence type="ECO:0000313" key="11">
    <source>
        <dbReference type="WBParaSite" id="SRDH1_57470.1"/>
    </source>
</evidence>
<proteinExistence type="inferred from homology"/>
<dbReference type="WBParaSite" id="SRDH1_57470.1">
    <property type="protein sequence ID" value="SRDH1_57470.1"/>
    <property type="gene ID" value="SRDH1_57470"/>
</dbReference>
<dbReference type="SUPFAM" id="SSF56112">
    <property type="entry name" value="Protein kinase-like (PK-like)"/>
    <property type="match status" value="1"/>
</dbReference>
<evidence type="ECO:0000256" key="5">
    <source>
        <dbReference type="ARBA" id="ARBA00022777"/>
    </source>
</evidence>
<dbReference type="GO" id="GO:0000307">
    <property type="term" value="C:cyclin-dependent protein kinase holoenzyme complex"/>
    <property type="evidence" value="ECO:0007669"/>
    <property type="project" value="TreeGrafter"/>
</dbReference>
<evidence type="ECO:0000256" key="3">
    <source>
        <dbReference type="ARBA" id="ARBA00022679"/>
    </source>
</evidence>